<dbReference type="EMBL" id="JANPWB010000002">
    <property type="protein sequence ID" value="KAJ1210883.1"/>
    <property type="molecule type" value="Genomic_DNA"/>
</dbReference>
<gene>
    <name evidence="1" type="ORF">NDU88_006245</name>
</gene>
<protein>
    <submittedName>
        <fullName evidence="1">Uncharacterized protein</fullName>
    </submittedName>
</protein>
<evidence type="ECO:0000313" key="2">
    <source>
        <dbReference type="Proteomes" id="UP001066276"/>
    </source>
</evidence>
<reference evidence="1" key="1">
    <citation type="journal article" date="2022" name="bioRxiv">
        <title>Sequencing and chromosome-scale assembly of the giantPleurodeles waltlgenome.</title>
        <authorList>
            <person name="Brown T."/>
            <person name="Elewa A."/>
            <person name="Iarovenko S."/>
            <person name="Subramanian E."/>
            <person name="Araus A.J."/>
            <person name="Petzold A."/>
            <person name="Susuki M."/>
            <person name="Suzuki K.-i.T."/>
            <person name="Hayashi T."/>
            <person name="Toyoda A."/>
            <person name="Oliveira C."/>
            <person name="Osipova E."/>
            <person name="Leigh N.D."/>
            <person name="Simon A."/>
            <person name="Yun M.H."/>
        </authorList>
    </citation>
    <scope>NUCLEOTIDE SEQUENCE</scope>
    <source>
        <strain evidence="1">20211129_DDA</strain>
        <tissue evidence="1">Liver</tissue>
    </source>
</reference>
<sequence>MSSGRLFTNATTCMFVGRSAGRGCDRLLYTSMAIKFMDAPVSTNACVGEPLTTTVHFRGGGHFPLCRLHLSSARWGPLVAGAVWEWVFTVWQRLGCLIPFCSFFFFSGRARRRLPCCRRHRAWAARWGLQQPHSRKGARASSFRERCPACCTSLAVRGKDGTRPHLRTRGDGGSGCQMAVAYRPLSRRVSWSHTSPVSLGTAVQGRWGIFFSRRAVCERLLVLGRCGLSGVCVGGVTTIGGMIPHKMQELNAKVELNHIFQSYVPKKLSPPGSCFGCLGSV</sequence>
<comment type="caution">
    <text evidence="1">The sequence shown here is derived from an EMBL/GenBank/DDBJ whole genome shotgun (WGS) entry which is preliminary data.</text>
</comment>
<name>A0AAV7WBY4_PLEWA</name>
<keyword evidence="2" id="KW-1185">Reference proteome</keyword>
<evidence type="ECO:0000313" key="1">
    <source>
        <dbReference type="EMBL" id="KAJ1210883.1"/>
    </source>
</evidence>
<dbReference type="AlphaFoldDB" id="A0AAV7WBY4"/>
<dbReference type="Proteomes" id="UP001066276">
    <property type="component" value="Chromosome 1_2"/>
</dbReference>
<organism evidence="1 2">
    <name type="scientific">Pleurodeles waltl</name>
    <name type="common">Iberian ribbed newt</name>
    <dbReference type="NCBI Taxonomy" id="8319"/>
    <lineage>
        <taxon>Eukaryota</taxon>
        <taxon>Metazoa</taxon>
        <taxon>Chordata</taxon>
        <taxon>Craniata</taxon>
        <taxon>Vertebrata</taxon>
        <taxon>Euteleostomi</taxon>
        <taxon>Amphibia</taxon>
        <taxon>Batrachia</taxon>
        <taxon>Caudata</taxon>
        <taxon>Salamandroidea</taxon>
        <taxon>Salamandridae</taxon>
        <taxon>Pleurodelinae</taxon>
        <taxon>Pleurodeles</taxon>
    </lineage>
</organism>
<accession>A0AAV7WBY4</accession>
<proteinExistence type="predicted"/>